<accession>A0AAV4BIQ2</accession>
<dbReference type="AlphaFoldDB" id="A0AAV4BIQ2"/>
<protein>
    <submittedName>
        <fullName evidence="2">Uncharacterized protein</fullName>
    </submittedName>
</protein>
<evidence type="ECO:0000313" key="3">
    <source>
        <dbReference type="Proteomes" id="UP000735302"/>
    </source>
</evidence>
<gene>
    <name evidence="2" type="ORF">PoB_004577700</name>
</gene>
<sequence>MEPNQGDILRRSPAVCQGYPGVIFPAEGVGPLLGLILVLGALVSVALPFREKGMAKMTQFYPRHHIGRKRSRGQQKEKFMGH</sequence>
<keyword evidence="3" id="KW-1185">Reference proteome</keyword>
<dbReference type="EMBL" id="BLXT01005065">
    <property type="protein sequence ID" value="GFO19272.1"/>
    <property type="molecule type" value="Genomic_DNA"/>
</dbReference>
<keyword evidence="1" id="KW-0812">Transmembrane</keyword>
<dbReference type="Proteomes" id="UP000735302">
    <property type="component" value="Unassembled WGS sequence"/>
</dbReference>
<evidence type="ECO:0000313" key="2">
    <source>
        <dbReference type="EMBL" id="GFO19272.1"/>
    </source>
</evidence>
<comment type="caution">
    <text evidence="2">The sequence shown here is derived from an EMBL/GenBank/DDBJ whole genome shotgun (WGS) entry which is preliminary data.</text>
</comment>
<keyword evidence="1" id="KW-1133">Transmembrane helix</keyword>
<name>A0AAV4BIQ2_9GAST</name>
<proteinExistence type="predicted"/>
<organism evidence="2 3">
    <name type="scientific">Plakobranchus ocellatus</name>
    <dbReference type="NCBI Taxonomy" id="259542"/>
    <lineage>
        <taxon>Eukaryota</taxon>
        <taxon>Metazoa</taxon>
        <taxon>Spiralia</taxon>
        <taxon>Lophotrochozoa</taxon>
        <taxon>Mollusca</taxon>
        <taxon>Gastropoda</taxon>
        <taxon>Heterobranchia</taxon>
        <taxon>Euthyneura</taxon>
        <taxon>Panpulmonata</taxon>
        <taxon>Sacoglossa</taxon>
        <taxon>Placobranchoidea</taxon>
        <taxon>Plakobranchidae</taxon>
        <taxon>Plakobranchus</taxon>
    </lineage>
</organism>
<feature type="transmembrane region" description="Helical" evidence="1">
    <location>
        <begin position="29"/>
        <end position="49"/>
    </location>
</feature>
<reference evidence="2 3" key="1">
    <citation type="journal article" date="2021" name="Elife">
        <title>Chloroplast acquisition without the gene transfer in kleptoplastic sea slugs, Plakobranchus ocellatus.</title>
        <authorList>
            <person name="Maeda T."/>
            <person name="Takahashi S."/>
            <person name="Yoshida T."/>
            <person name="Shimamura S."/>
            <person name="Takaki Y."/>
            <person name="Nagai Y."/>
            <person name="Toyoda A."/>
            <person name="Suzuki Y."/>
            <person name="Arimoto A."/>
            <person name="Ishii H."/>
            <person name="Satoh N."/>
            <person name="Nishiyama T."/>
            <person name="Hasebe M."/>
            <person name="Maruyama T."/>
            <person name="Minagawa J."/>
            <person name="Obokata J."/>
            <person name="Shigenobu S."/>
        </authorList>
    </citation>
    <scope>NUCLEOTIDE SEQUENCE [LARGE SCALE GENOMIC DNA]</scope>
</reference>
<evidence type="ECO:0000256" key="1">
    <source>
        <dbReference type="SAM" id="Phobius"/>
    </source>
</evidence>
<keyword evidence="1" id="KW-0472">Membrane</keyword>